<comment type="caution">
    <text evidence="8">The sequence shown here is derived from an EMBL/GenBank/DDBJ whole genome shotgun (WGS) entry which is preliminary data.</text>
</comment>
<keyword evidence="3 5" id="KW-1133">Transmembrane helix</keyword>
<comment type="subcellular location">
    <subcellularLocation>
        <location evidence="1">Membrane</location>
        <topology evidence="1">Multi-pass membrane protein</topology>
    </subcellularLocation>
</comment>
<gene>
    <name evidence="8" type="ORF">KUTeg_021993</name>
</gene>
<evidence type="ECO:0000256" key="3">
    <source>
        <dbReference type="ARBA" id="ARBA00022989"/>
    </source>
</evidence>
<dbReference type="InterPro" id="IPR036734">
    <property type="entry name" value="Neur_chan_lig-bd_sf"/>
</dbReference>
<organism evidence="8 9">
    <name type="scientific">Tegillarca granosa</name>
    <name type="common">Malaysian cockle</name>
    <name type="synonym">Anadara granosa</name>
    <dbReference type="NCBI Taxonomy" id="220873"/>
    <lineage>
        <taxon>Eukaryota</taxon>
        <taxon>Metazoa</taxon>
        <taxon>Spiralia</taxon>
        <taxon>Lophotrochozoa</taxon>
        <taxon>Mollusca</taxon>
        <taxon>Bivalvia</taxon>
        <taxon>Autobranchia</taxon>
        <taxon>Pteriomorphia</taxon>
        <taxon>Arcoida</taxon>
        <taxon>Arcoidea</taxon>
        <taxon>Arcidae</taxon>
        <taxon>Tegillarca</taxon>
    </lineage>
</organism>
<evidence type="ECO:0000313" key="9">
    <source>
        <dbReference type="Proteomes" id="UP001217089"/>
    </source>
</evidence>
<keyword evidence="9" id="KW-1185">Reference proteome</keyword>
<dbReference type="InterPro" id="IPR036719">
    <property type="entry name" value="Neuro-gated_channel_TM_sf"/>
</dbReference>
<evidence type="ECO:0000256" key="2">
    <source>
        <dbReference type="ARBA" id="ARBA00022692"/>
    </source>
</evidence>
<dbReference type="PANTHER" id="PTHR18945">
    <property type="entry name" value="NEUROTRANSMITTER GATED ION CHANNEL"/>
    <property type="match status" value="1"/>
</dbReference>
<dbReference type="InterPro" id="IPR038050">
    <property type="entry name" value="Neuro_actylchol_rec"/>
</dbReference>
<dbReference type="InterPro" id="IPR006201">
    <property type="entry name" value="Neur_channel"/>
</dbReference>
<dbReference type="EMBL" id="JARBDR010000919">
    <property type="protein sequence ID" value="KAJ8300474.1"/>
    <property type="molecule type" value="Genomic_DNA"/>
</dbReference>
<dbReference type="CDD" id="cd18989">
    <property type="entry name" value="LGIC_ECD_cation"/>
    <property type="match status" value="1"/>
</dbReference>
<feature type="domain" description="Neurotransmitter-gated ion-channel transmembrane" evidence="7">
    <location>
        <begin position="157"/>
        <end position="215"/>
    </location>
</feature>
<dbReference type="InterPro" id="IPR006202">
    <property type="entry name" value="Neur_chan_lig-bd"/>
</dbReference>
<dbReference type="SUPFAM" id="SSF90112">
    <property type="entry name" value="Neurotransmitter-gated ion-channel transmembrane pore"/>
    <property type="match status" value="1"/>
</dbReference>
<dbReference type="Proteomes" id="UP001217089">
    <property type="component" value="Unassembled WGS sequence"/>
</dbReference>
<dbReference type="InterPro" id="IPR006029">
    <property type="entry name" value="Neurotrans-gated_channel_TM"/>
</dbReference>
<name>A0ABQ9E561_TEGGR</name>
<dbReference type="Pfam" id="PF02931">
    <property type="entry name" value="Neur_chan_LBD"/>
    <property type="match status" value="1"/>
</dbReference>
<evidence type="ECO:0000259" key="7">
    <source>
        <dbReference type="Pfam" id="PF02932"/>
    </source>
</evidence>
<protein>
    <recommendedName>
        <fullName evidence="10">CHRNA7</fullName>
    </recommendedName>
</protein>
<dbReference type="SUPFAM" id="SSF63712">
    <property type="entry name" value="Nicotinic receptor ligand binding domain-like"/>
    <property type="match status" value="1"/>
</dbReference>
<reference evidence="8 9" key="1">
    <citation type="submission" date="2022-12" db="EMBL/GenBank/DDBJ databases">
        <title>Chromosome-level genome of Tegillarca granosa.</title>
        <authorList>
            <person name="Kim J."/>
        </authorList>
    </citation>
    <scope>NUCLEOTIDE SEQUENCE [LARGE SCALE GENOMIC DNA]</scope>
    <source>
        <strain evidence="8">Teg-2019</strain>
        <tissue evidence="8">Adductor muscle</tissue>
    </source>
</reference>
<dbReference type="Gene3D" id="1.20.58.390">
    <property type="entry name" value="Neurotransmitter-gated ion-channel transmembrane domain"/>
    <property type="match status" value="1"/>
</dbReference>
<keyword evidence="4 5" id="KW-0472">Membrane</keyword>
<evidence type="ECO:0008006" key="10">
    <source>
        <dbReference type="Google" id="ProtNLM"/>
    </source>
</evidence>
<evidence type="ECO:0000256" key="1">
    <source>
        <dbReference type="ARBA" id="ARBA00004141"/>
    </source>
</evidence>
<evidence type="ECO:0000256" key="5">
    <source>
        <dbReference type="SAM" id="Phobius"/>
    </source>
</evidence>
<feature type="transmembrane region" description="Helical" evidence="5">
    <location>
        <begin position="150"/>
        <end position="171"/>
    </location>
</feature>
<dbReference type="Gene3D" id="2.70.170.10">
    <property type="entry name" value="Neurotransmitter-gated ion-channel ligand-binding domain"/>
    <property type="match status" value="1"/>
</dbReference>
<dbReference type="Pfam" id="PF02932">
    <property type="entry name" value="Neur_chan_memb"/>
    <property type="match status" value="1"/>
</dbReference>
<feature type="transmembrane region" description="Helical" evidence="5">
    <location>
        <begin position="177"/>
        <end position="197"/>
    </location>
</feature>
<accession>A0ABQ9E561</accession>
<sequence>MSQKRNVIDIKDEVMKTSIYYTLINPLSLIWYDSSISDLAVIDDKNTFLKIFISGYVLWTVGKIHETHCDCDVTYYPFDTQTCELALVLHDYSNEEVALVFHSPDVSKLSFSENGEWEFMASHTVTDDLRFYGVTITKLKFMLKFRRRPLFQFLNSLLPITMLSVLISLIFKLPAESGEKIGFCVTVLLAFAVYVTIASNHIPTTSVSTSYLCKYKVNISESNEFDKI</sequence>
<dbReference type="CDD" id="cd19051">
    <property type="entry name" value="LGIC_TM_cation"/>
    <property type="match status" value="1"/>
</dbReference>
<proteinExistence type="predicted"/>
<feature type="domain" description="Neurotransmitter-gated ion-channel ligand-binding" evidence="6">
    <location>
        <begin position="42"/>
        <end position="149"/>
    </location>
</feature>
<evidence type="ECO:0000256" key="4">
    <source>
        <dbReference type="ARBA" id="ARBA00023136"/>
    </source>
</evidence>
<keyword evidence="2 5" id="KW-0812">Transmembrane</keyword>
<evidence type="ECO:0000313" key="8">
    <source>
        <dbReference type="EMBL" id="KAJ8300474.1"/>
    </source>
</evidence>
<evidence type="ECO:0000259" key="6">
    <source>
        <dbReference type="Pfam" id="PF02931"/>
    </source>
</evidence>